<dbReference type="RefSeq" id="WP_080467727.1">
    <property type="nucleotide sequence ID" value="NZ_LJKE01000079.1"/>
</dbReference>
<protein>
    <submittedName>
        <fullName evidence="1">DNA binding domain excisionase family</fullName>
    </submittedName>
</protein>
<evidence type="ECO:0000313" key="1">
    <source>
        <dbReference type="EMBL" id="KZD58879.1"/>
    </source>
</evidence>
<name>A0A164MG31_BACCE</name>
<sequence length="79" mass="9474">MNALYITVEEAAEYLNLPKSYIEELIQQKKIRALFDGEQYLLNKEQFNTHLEQMEKYKHLVEEILNEPIPEDMDVKDED</sequence>
<organism evidence="1 2">
    <name type="scientific">Bacillus cereus</name>
    <dbReference type="NCBI Taxonomy" id="1396"/>
    <lineage>
        <taxon>Bacteria</taxon>
        <taxon>Bacillati</taxon>
        <taxon>Bacillota</taxon>
        <taxon>Bacilli</taxon>
        <taxon>Bacillales</taxon>
        <taxon>Bacillaceae</taxon>
        <taxon>Bacillus</taxon>
        <taxon>Bacillus cereus group</taxon>
    </lineage>
</organism>
<comment type="caution">
    <text evidence="1">The sequence shown here is derived from an EMBL/GenBank/DDBJ whole genome shotgun (WGS) entry which is preliminary data.</text>
</comment>
<reference evidence="1 2" key="1">
    <citation type="submission" date="2015-09" db="EMBL/GenBank/DDBJ databases">
        <title>Bacillus cereus food isolates.</title>
        <authorList>
            <person name="Boekhorst J."/>
        </authorList>
    </citation>
    <scope>NUCLEOTIDE SEQUENCE [LARGE SCALE GENOMIC DNA]</scope>
    <source>
        <strain evidence="1 2">B4088</strain>
    </source>
</reference>
<dbReference type="Proteomes" id="UP000076482">
    <property type="component" value="Unassembled WGS sequence"/>
</dbReference>
<evidence type="ECO:0000313" key="2">
    <source>
        <dbReference type="Proteomes" id="UP000076482"/>
    </source>
</evidence>
<dbReference type="EMBL" id="LJKE01000079">
    <property type="protein sequence ID" value="KZD58879.1"/>
    <property type="molecule type" value="Genomic_DNA"/>
</dbReference>
<dbReference type="AlphaFoldDB" id="A0A164MG31"/>
<accession>A0A164MG31</accession>
<dbReference type="InterPro" id="IPR010093">
    <property type="entry name" value="SinI_DNA-bd"/>
</dbReference>
<dbReference type="InterPro" id="IPR041657">
    <property type="entry name" value="HTH_17"/>
</dbReference>
<dbReference type="Pfam" id="PF12728">
    <property type="entry name" value="HTH_17"/>
    <property type="match status" value="1"/>
</dbReference>
<proteinExistence type="predicted"/>
<gene>
    <name evidence="1" type="ORF">B4088_4227</name>
</gene>
<dbReference type="PATRIC" id="fig|1396.535.peg.1261"/>
<dbReference type="GO" id="GO:0003677">
    <property type="term" value="F:DNA binding"/>
    <property type="evidence" value="ECO:0007669"/>
    <property type="project" value="InterPro"/>
</dbReference>
<dbReference type="GeneID" id="92801875"/>
<dbReference type="NCBIfam" id="TIGR01764">
    <property type="entry name" value="excise"/>
    <property type="match status" value="1"/>
</dbReference>